<name>A0AAU7C8W3_9BACT</name>
<dbReference type="RefSeq" id="WP_406694304.1">
    <property type="nucleotide sequence ID" value="NZ_CP155447.1"/>
</dbReference>
<reference evidence="1" key="1">
    <citation type="submission" date="2024-05" db="EMBL/GenBank/DDBJ databases">
        <title>Planctomycetes of the genus Singulisphaera possess chitinolytic capabilities.</title>
        <authorList>
            <person name="Ivanova A."/>
        </authorList>
    </citation>
    <scope>NUCLEOTIDE SEQUENCE</scope>
    <source>
        <strain evidence="1">Ch08T</strain>
    </source>
</reference>
<proteinExistence type="predicted"/>
<gene>
    <name evidence="1" type="ORF">V5E97_24840</name>
</gene>
<evidence type="ECO:0000313" key="1">
    <source>
        <dbReference type="EMBL" id="XBH01565.1"/>
    </source>
</evidence>
<protein>
    <submittedName>
        <fullName evidence="1">Three component ABC system middle component</fullName>
    </submittedName>
</protein>
<organism evidence="1">
    <name type="scientific">Singulisphaera sp. Ch08</name>
    <dbReference type="NCBI Taxonomy" id="3120278"/>
    <lineage>
        <taxon>Bacteria</taxon>
        <taxon>Pseudomonadati</taxon>
        <taxon>Planctomycetota</taxon>
        <taxon>Planctomycetia</taxon>
        <taxon>Isosphaerales</taxon>
        <taxon>Isosphaeraceae</taxon>
        <taxon>Singulisphaera</taxon>
    </lineage>
</organism>
<dbReference type="InterPro" id="IPR045390">
    <property type="entry name" value="ABC-3C_MC3"/>
</dbReference>
<accession>A0AAU7C8W3</accession>
<dbReference type="AlphaFoldDB" id="A0AAU7C8W3"/>
<sequence length="162" mass="17405">MAMISVDTFAVTNPAFCSLVIRAFVEGYITGDPEGSLLPLILLPIPLVLTEETAATFAQTKSSTGLIPWLGRYPEVTVMLGNRIRGSANVSRQALLFGIRQRVLTVLPSGRVIPDADGLMRKPSFSTMSEVGKATSLAKRLGTWCGQVRSAQTILISLGVNR</sequence>
<dbReference type="EMBL" id="CP155447">
    <property type="protein sequence ID" value="XBH01565.1"/>
    <property type="molecule type" value="Genomic_DNA"/>
</dbReference>
<dbReference type="Pfam" id="PF20131">
    <property type="entry name" value="MC3"/>
    <property type="match status" value="1"/>
</dbReference>